<proteinExistence type="predicted"/>
<accession>A0A0C9TWE6</accession>
<reference evidence="1 2" key="1">
    <citation type="submission" date="2014-06" db="EMBL/GenBank/DDBJ databases">
        <title>Evolutionary Origins and Diversification of the Mycorrhizal Mutualists.</title>
        <authorList>
            <consortium name="DOE Joint Genome Institute"/>
            <consortium name="Mycorrhizal Genomics Consortium"/>
            <person name="Kohler A."/>
            <person name="Kuo A."/>
            <person name="Nagy L.G."/>
            <person name="Floudas D."/>
            <person name="Copeland A."/>
            <person name="Barry K.W."/>
            <person name="Cichocki N."/>
            <person name="Veneault-Fourrey C."/>
            <person name="LaButti K."/>
            <person name="Lindquist E.A."/>
            <person name="Lipzen A."/>
            <person name="Lundell T."/>
            <person name="Morin E."/>
            <person name="Murat C."/>
            <person name="Riley R."/>
            <person name="Ohm R."/>
            <person name="Sun H."/>
            <person name="Tunlid A."/>
            <person name="Henrissat B."/>
            <person name="Grigoriev I.V."/>
            <person name="Hibbett D.S."/>
            <person name="Martin F."/>
        </authorList>
    </citation>
    <scope>NUCLEOTIDE SEQUENCE [LARGE SCALE GENOMIC DNA]</scope>
    <source>
        <strain evidence="1 2">SS14</strain>
    </source>
</reference>
<evidence type="ECO:0000313" key="1">
    <source>
        <dbReference type="EMBL" id="KIJ26154.1"/>
    </source>
</evidence>
<dbReference type="EMBL" id="KN837381">
    <property type="protein sequence ID" value="KIJ26154.1"/>
    <property type="molecule type" value="Genomic_DNA"/>
</dbReference>
<gene>
    <name evidence="1" type="ORF">M422DRAFT_272785</name>
</gene>
<name>A0A0C9TWE6_SPHS4</name>
<sequence length="108" mass="11628">MSVFSPSAATTVISNTLSGTPPCTPLVRPRPSAYLYHSAPPSTLPPSPSTVAASTPWYKGCYPQEPYHPATLDPHLQLALRTFALRVFNLPCTPSAYVFLSQLGNLRA</sequence>
<dbReference type="HOGENOM" id="CLU_2198681_0_0_1"/>
<evidence type="ECO:0000313" key="2">
    <source>
        <dbReference type="Proteomes" id="UP000054279"/>
    </source>
</evidence>
<organism evidence="1 2">
    <name type="scientific">Sphaerobolus stellatus (strain SS14)</name>
    <dbReference type="NCBI Taxonomy" id="990650"/>
    <lineage>
        <taxon>Eukaryota</taxon>
        <taxon>Fungi</taxon>
        <taxon>Dikarya</taxon>
        <taxon>Basidiomycota</taxon>
        <taxon>Agaricomycotina</taxon>
        <taxon>Agaricomycetes</taxon>
        <taxon>Phallomycetidae</taxon>
        <taxon>Geastrales</taxon>
        <taxon>Sphaerobolaceae</taxon>
        <taxon>Sphaerobolus</taxon>
    </lineage>
</organism>
<protein>
    <submittedName>
        <fullName evidence="1">Uncharacterized protein</fullName>
    </submittedName>
</protein>
<keyword evidence="2" id="KW-1185">Reference proteome</keyword>
<dbReference type="Proteomes" id="UP000054279">
    <property type="component" value="Unassembled WGS sequence"/>
</dbReference>
<dbReference type="AlphaFoldDB" id="A0A0C9TWE6"/>